<sequence>MPSPGVYPTSVPTALLDVRVRRIGGDFLLSRADRSYSLSDSAAFIWQQIDGRRDATEIAHRLAAEYEVATDAALADTLGVLHELTGLGLLGHAETQTGTGA</sequence>
<dbReference type="AlphaFoldDB" id="A0A3N1GKA4"/>
<evidence type="ECO:0000313" key="2">
    <source>
        <dbReference type="Proteomes" id="UP000271683"/>
    </source>
</evidence>
<protein>
    <submittedName>
        <fullName evidence="1">Coenzyme PQQ synthesis protein D (PqqD)</fullName>
    </submittedName>
</protein>
<dbReference type="EMBL" id="RJKL01000001">
    <property type="protein sequence ID" value="ROP30674.1"/>
    <property type="molecule type" value="Genomic_DNA"/>
</dbReference>
<comment type="caution">
    <text evidence="1">The sequence shown here is derived from an EMBL/GenBank/DDBJ whole genome shotgun (WGS) entry which is preliminary data.</text>
</comment>
<accession>A0A3N1GKA4</accession>
<dbReference type="RefSeq" id="WP_084556552.1">
    <property type="nucleotide sequence ID" value="NZ_RJKL01000001.1"/>
</dbReference>
<dbReference type="OrthoDB" id="4244011at2"/>
<dbReference type="Gene3D" id="1.10.10.1150">
    <property type="entry name" value="Coenzyme PQQ synthesis protein D (PqqD)"/>
    <property type="match status" value="1"/>
</dbReference>
<name>A0A3N1GKA4_9ACTN</name>
<dbReference type="InterPro" id="IPR041881">
    <property type="entry name" value="PqqD_sf"/>
</dbReference>
<dbReference type="Pfam" id="PF05402">
    <property type="entry name" value="PqqD"/>
    <property type="match status" value="1"/>
</dbReference>
<organism evidence="1 2">
    <name type="scientific">Couchioplanes caeruleus</name>
    <dbReference type="NCBI Taxonomy" id="56438"/>
    <lineage>
        <taxon>Bacteria</taxon>
        <taxon>Bacillati</taxon>
        <taxon>Actinomycetota</taxon>
        <taxon>Actinomycetes</taxon>
        <taxon>Micromonosporales</taxon>
        <taxon>Micromonosporaceae</taxon>
        <taxon>Couchioplanes</taxon>
    </lineage>
</organism>
<reference evidence="1 2" key="1">
    <citation type="submission" date="2018-11" db="EMBL/GenBank/DDBJ databases">
        <title>Sequencing the genomes of 1000 actinobacteria strains.</title>
        <authorList>
            <person name="Klenk H.-P."/>
        </authorList>
    </citation>
    <scope>NUCLEOTIDE SEQUENCE [LARGE SCALE GENOMIC DNA]</scope>
    <source>
        <strain evidence="1 2">DSM 43634</strain>
    </source>
</reference>
<proteinExistence type="predicted"/>
<dbReference type="InterPro" id="IPR008792">
    <property type="entry name" value="PQQD"/>
</dbReference>
<dbReference type="Proteomes" id="UP000271683">
    <property type="component" value="Unassembled WGS sequence"/>
</dbReference>
<evidence type="ECO:0000313" key="1">
    <source>
        <dbReference type="EMBL" id="ROP30674.1"/>
    </source>
</evidence>
<gene>
    <name evidence="1" type="ORF">EDD30_3532</name>
</gene>